<protein>
    <submittedName>
        <fullName evidence="1">Uncharacterized protein</fullName>
    </submittedName>
</protein>
<dbReference type="AlphaFoldDB" id="A0A235F6P2"/>
<gene>
    <name evidence="1" type="ORF">CGZ90_15145</name>
</gene>
<evidence type="ECO:0000313" key="2">
    <source>
        <dbReference type="Proteomes" id="UP000215059"/>
    </source>
</evidence>
<dbReference type="EMBL" id="NOII01000010">
    <property type="protein sequence ID" value="OYD56889.1"/>
    <property type="molecule type" value="Genomic_DNA"/>
</dbReference>
<sequence length="81" mass="9753">MFNVFFITSSQPVVKLKKMDDLHVHPLDEKDQMQNLLHHSMTKVYTKYWGNFSRTESCLLLILRLKWNNNKKPATYWRALN</sequence>
<proteinExistence type="predicted"/>
<reference evidence="1 2" key="1">
    <citation type="submission" date="2017-07" db="EMBL/GenBank/DDBJ databases">
        <title>Fictibacillus sp. nov. GDSW-R2A3 Genome sequencing and assembly.</title>
        <authorList>
            <person name="Mayilraj S."/>
        </authorList>
    </citation>
    <scope>NUCLEOTIDE SEQUENCE [LARGE SCALE GENOMIC DNA]</scope>
    <source>
        <strain evidence="1 2">GDSW-R2A3</strain>
    </source>
</reference>
<evidence type="ECO:0000313" key="1">
    <source>
        <dbReference type="EMBL" id="OYD56889.1"/>
    </source>
</evidence>
<accession>A0A235F6P2</accession>
<name>A0A235F6P2_9BACL</name>
<dbReference type="Proteomes" id="UP000215059">
    <property type="component" value="Unassembled WGS sequence"/>
</dbReference>
<organism evidence="1 2">
    <name type="scientific">Fictibacillus aquaticus</name>
    <dbReference type="NCBI Taxonomy" id="2021314"/>
    <lineage>
        <taxon>Bacteria</taxon>
        <taxon>Bacillati</taxon>
        <taxon>Bacillota</taxon>
        <taxon>Bacilli</taxon>
        <taxon>Bacillales</taxon>
        <taxon>Fictibacillaceae</taxon>
        <taxon>Fictibacillus</taxon>
    </lineage>
</organism>
<comment type="caution">
    <text evidence="1">The sequence shown here is derived from an EMBL/GenBank/DDBJ whole genome shotgun (WGS) entry which is preliminary data.</text>
</comment>
<keyword evidence="2" id="KW-1185">Reference proteome</keyword>